<gene>
    <name evidence="12" type="primary">LOC106056308</name>
</gene>
<evidence type="ECO:0000256" key="9">
    <source>
        <dbReference type="PIRSR" id="PIRSR602401-1"/>
    </source>
</evidence>
<dbReference type="PRINTS" id="PR00385">
    <property type="entry name" value="P450"/>
</dbReference>
<evidence type="ECO:0000256" key="4">
    <source>
        <dbReference type="ARBA" id="ARBA00022723"/>
    </source>
</evidence>
<evidence type="ECO:0000256" key="10">
    <source>
        <dbReference type="RuleBase" id="RU000461"/>
    </source>
</evidence>
<dbReference type="PANTHER" id="PTHR24302">
    <property type="entry name" value="CYTOCHROME P450 FAMILY 3"/>
    <property type="match status" value="1"/>
</dbReference>
<dbReference type="OrthoDB" id="2789670at2759"/>
<dbReference type="PANTHER" id="PTHR24302:SF15">
    <property type="entry name" value="FATTY-ACID PEROXYGENASE"/>
    <property type="match status" value="1"/>
</dbReference>
<evidence type="ECO:0000256" key="8">
    <source>
        <dbReference type="ARBA" id="ARBA00043906"/>
    </source>
</evidence>
<proteinExistence type="inferred from homology"/>
<dbReference type="GeneID" id="106056308"/>
<dbReference type="InterPro" id="IPR001128">
    <property type="entry name" value="Cyt_P450"/>
</dbReference>
<dbReference type="Pfam" id="PF00067">
    <property type="entry name" value="p450"/>
    <property type="match status" value="1"/>
</dbReference>
<accession>A0A9W2ZPG9</accession>
<dbReference type="InterPro" id="IPR002401">
    <property type="entry name" value="Cyt_P450_E_grp-I"/>
</dbReference>
<dbReference type="GO" id="GO:0008395">
    <property type="term" value="F:steroid hydroxylase activity"/>
    <property type="evidence" value="ECO:0007669"/>
    <property type="project" value="TreeGrafter"/>
</dbReference>
<dbReference type="RefSeq" id="XP_055876783.1">
    <property type="nucleotide sequence ID" value="XM_056020808.1"/>
</dbReference>
<comment type="function">
    <text evidence="8">Cytochromes P450 are a group of heme-thiolate monooxygenases. They oxidize a variety of structurally unrelated compounds, including steroids, fatty acids, and xenobiotics.</text>
</comment>
<dbReference type="GO" id="GO:0016705">
    <property type="term" value="F:oxidoreductase activity, acting on paired donors, with incorporation or reduction of molecular oxygen"/>
    <property type="evidence" value="ECO:0007669"/>
    <property type="project" value="InterPro"/>
</dbReference>
<dbReference type="FunFam" id="1.10.630.10:FF:000182">
    <property type="entry name" value="Cytochrome P450 3A4"/>
    <property type="match status" value="1"/>
</dbReference>
<protein>
    <submittedName>
        <fullName evidence="12">Cytochrome P450 3A6-like</fullName>
    </submittedName>
</protein>
<name>A0A9W2ZPG9_BIOGL</name>
<dbReference type="InterPro" id="IPR017972">
    <property type="entry name" value="Cyt_P450_CS"/>
</dbReference>
<comment type="similarity">
    <text evidence="2 10">Belongs to the cytochrome P450 family.</text>
</comment>
<dbReference type="PRINTS" id="PR00463">
    <property type="entry name" value="EP450I"/>
</dbReference>
<evidence type="ECO:0000313" key="11">
    <source>
        <dbReference type="Proteomes" id="UP001165740"/>
    </source>
</evidence>
<evidence type="ECO:0000313" key="12">
    <source>
        <dbReference type="RefSeq" id="XP_055876783.1"/>
    </source>
</evidence>
<reference evidence="12" key="1">
    <citation type="submission" date="2025-08" db="UniProtKB">
        <authorList>
            <consortium name="RefSeq"/>
        </authorList>
    </citation>
    <scope>IDENTIFICATION</scope>
</reference>
<evidence type="ECO:0000256" key="2">
    <source>
        <dbReference type="ARBA" id="ARBA00010617"/>
    </source>
</evidence>
<dbReference type="InterPro" id="IPR036396">
    <property type="entry name" value="Cyt_P450_sf"/>
</dbReference>
<dbReference type="GO" id="GO:0020037">
    <property type="term" value="F:heme binding"/>
    <property type="evidence" value="ECO:0007669"/>
    <property type="project" value="InterPro"/>
</dbReference>
<dbReference type="InterPro" id="IPR050705">
    <property type="entry name" value="Cytochrome_P450_3A"/>
</dbReference>
<evidence type="ECO:0000256" key="3">
    <source>
        <dbReference type="ARBA" id="ARBA00022617"/>
    </source>
</evidence>
<organism evidence="11 12">
    <name type="scientific">Biomphalaria glabrata</name>
    <name type="common">Bloodfluke planorb</name>
    <name type="synonym">Freshwater snail</name>
    <dbReference type="NCBI Taxonomy" id="6526"/>
    <lineage>
        <taxon>Eukaryota</taxon>
        <taxon>Metazoa</taxon>
        <taxon>Spiralia</taxon>
        <taxon>Lophotrochozoa</taxon>
        <taxon>Mollusca</taxon>
        <taxon>Gastropoda</taxon>
        <taxon>Heterobranchia</taxon>
        <taxon>Euthyneura</taxon>
        <taxon>Panpulmonata</taxon>
        <taxon>Hygrophila</taxon>
        <taxon>Lymnaeoidea</taxon>
        <taxon>Planorbidae</taxon>
        <taxon>Biomphalaria</taxon>
    </lineage>
</organism>
<keyword evidence="5 10" id="KW-0560">Oxidoreductase</keyword>
<dbReference type="OMA" id="MVFDEVC"/>
<feature type="binding site" description="axial binding residue" evidence="9">
    <location>
        <position position="440"/>
    </location>
    <ligand>
        <name>heme</name>
        <dbReference type="ChEBI" id="CHEBI:30413"/>
    </ligand>
    <ligandPart>
        <name>Fe</name>
        <dbReference type="ChEBI" id="CHEBI:18248"/>
    </ligandPart>
</feature>
<evidence type="ECO:0000256" key="5">
    <source>
        <dbReference type="ARBA" id="ARBA00023002"/>
    </source>
</evidence>
<keyword evidence="7 10" id="KW-0503">Monooxygenase</keyword>
<evidence type="ECO:0000256" key="7">
    <source>
        <dbReference type="ARBA" id="ARBA00023033"/>
    </source>
</evidence>
<dbReference type="PROSITE" id="PS00086">
    <property type="entry name" value="CYTOCHROME_P450"/>
    <property type="match status" value="1"/>
</dbReference>
<dbReference type="SUPFAM" id="SSF48264">
    <property type="entry name" value="Cytochrome P450"/>
    <property type="match status" value="1"/>
</dbReference>
<comment type="cofactor">
    <cofactor evidence="1 9">
        <name>heme</name>
        <dbReference type="ChEBI" id="CHEBI:30413"/>
    </cofactor>
</comment>
<dbReference type="AlphaFoldDB" id="A0A9W2ZPG9"/>
<keyword evidence="3 9" id="KW-0349">Heme</keyword>
<sequence>MFLEVVAVAGVISFLALVRHMNKHFNQFEHLGVPGPKPSLLFGNLLELRAKGQFQAIQDWTKLYGDIFGYFEGYTPVMVVSNPEVLRNVLLKDAANFMKRKPFPLAPRKSLGLFLENGHQWKRSRSLLTPAFSTGKLKQMAPIMLEAADILVERLTEKCKENQILDIYSSFQSLTLDVIGRCAFGLKTKAQVDENDVFLLKIRNLFKTMSTTIIEPIVMTVPFVSHFIFALKNLVFLFGMNSVMWLKYSMREVIRARRELGPNSCVIDLVQLMLFPDKTSPNDDACSPLTEQEIVAQSMTFLLAGYETTSAVLAYLCHEMAKHPKMQARLHQEIVENCQQDINYESIQDLHYFDAVFDEVCRLYPTASFIVTRQAAEDRQYGDLKIPSGMNILANVWALHRDPKYWTEPDTFNPDRFLEEPHSKKSTFTFLPFGAGPRHCIGMRFATIEAKMTIAKVIKSFQIELADDAQGNLELFSRGAIVPKDHVTLRLIRRPTMTRRRTVRHC</sequence>
<keyword evidence="4 9" id="KW-0479">Metal-binding</keyword>
<evidence type="ECO:0000256" key="1">
    <source>
        <dbReference type="ARBA" id="ARBA00001971"/>
    </source>
</evidence>
<dbReference type="Proteomes" id="UP001165740">
    <property type="component" value="Chromosome 2"/>
</dbReference>
<keyword evidence="11" id="KW-1185">Reference proteome</keyword>
<dbReference type="Gene3D" id="1.10.630.10">
    <property type="entry name" value="Cytochrome P450"/>
    <property type="match status" value="1"/>
</dbReference>
<keyword evidence="6 9" id="KW-0408">Iron</keyword>
<dbReference type="GO" id="GO:0005506">
    <property type="term" value="F:iron ion binding"/>
    <property type="evidence" value="ECO:0007669"/>
    <property type="project" value="InterPro"/>
</dbReference>
<evidence type="ECO:0000256" key="6">
    <source>
        <dbReference type="ARBA" id="ARBA00023004"/>
    </source>
</evidence>
<dbReference type="CDD" id="cd11055">
    <property type="entry name" value="CYP3A-like"/>
    <property type="match status" value="1"/>
</dbReference>